<dbReference type="PANTHER" id="PTHR42718">
    <property type="entry name" value="MAJOR FACILITATOR SUPERFAMILY MULTIDRUG TRANSPORTER MFSC"/>
    <property type="match status" value="1"/>
</dbReference>
<dbReference type="PANTHER" id="PTHR42718:SF9">
    <property type="entry name" value="MAJOR FACILITATOR SUPERFAMILY MULTIDRUG TRANSPORTER MFSC"/>
    <property type="match status" value="1"/>
</dbReference>
<accession>A0A6V8L794</accession>
<name>A0A6V8L794_9ACTN</name>
<keyword evidence="10" id="KW-1185">Reference proteome</keyword>
<evidence type="ECO:0000259" key="8">
    <source>
        <dbReference type="PROSITE" id="PS50850"/>
    </source>
</evidence>
<dbReference type="Pfam" id="PF07690">
    <property type="entry name" value="MFS_1"/>
    <property type="match status" value="1"/>
</dbReference>
<dbReference type="Gene3D" id="1.20.1250.20">
    <property type="entry name" value="MFS general substrate transporter like domains"/>
    <property type="match status" value="1"/>
</dbReference>
<dbReference type="Gene3D" id="1.20.1720.10">
    <property type="entry name" value="Multidrug resistance protein D"/>
    <property type="match status" value="1"/>
</dbReference>
<feature type="compositionally biased region" description="Low complexity" evidence="6">
    <location>
        <begin position="457"/>
        <end position="466"/>
    </location>
</feature>
<dbReference type="PROSITE" id="PS50850">
    <property type="entry name" value="MFS"/>
    <property type="match status" value="1"/>
</dbReference>
<feature type="region of interest" description="Disordered" evidence="6">
    <location>
        <begin position="446"/>
        <end position="472"/>
    </location>
</feature>
<feature type="transmembrane region" description="Helical" evidence="7">
    <location>
        <begin position="331"/>
        <end position="352"/>
    </location>
</feature>
<feature type="transmembrane region" description="Helical" evidence="7">
    <location>
        <begin position="423"/>
        <end position="440"/>
    </location>
</feature>
<evidence type="ECO:0000256" key="2">
    <source>
        <dbReference type="ARBA" id="ARBA00022448"/>
    </source>
</evidence>
<feature type="domain" description="Major facilitator superfamily (MFS) profile" evidence="8">
    <location>
        <begin position="19"/>
        <end position="447"/>
    </location>
</feature>
<dbReference type="EMBL" id="BLPG01000001">
    <property type="protein sequence ID" value="GFJ93133.1"/>
    <property type="molecule type" value="Genomic_DNA"/>
</dbReference>
<feature type="transmembrane region" description="Helical" evidence="7">
    <location>
        <begin position="394"/>
        <end position="417"/>
    </location>
</feature>
<feature type="transmembrane region" description="Helical" evidence="7">
    <location>
        <begin position="112"/>
        <end position="133"/>
    </location>
</feature>
<feature type="transmembrane region" description="Helical" evidence="7">
    <location>
        <begin position="145"/>
        <end position="165"/>
    </location>
</feature>
<protein>
    <submittedName>
        <fullName evidence="9">Tetracycline resistance protein</fullName>
    </submittedName>
</protein>
<reference evidence="9 10" key="2">
    <citation type="submission" date="2020-03" db="EMBL/GenBank/DDBJ databases">
        <authorList>
            <person name="Ichikawa N."/>
            <person name="Kimura A."/>
            <person name="Kitahashi Y."/>
            <person name="Uohara A."/>
        </authorList>
    </citation>
    <scope>NUCLEOTIDE SEQUENCE [LARGE SCALE GENOMIC DNA]</scope>
    <source>
        <strain evidence="9 10">NBRC 108638</strain>
    </source>
</reference>
<feature type="transmembrane region" description="Helical" evidence="7">
    <location>
        <begin position="87"/>
        <end position="106"/>
    </location>
</feature>
<feature type="transmembrane region" description="Helical" evidence="7">
    <location>
        <begin position="171"/>
        <end position="192"/>
    </location>
</feature>
<reference evidence="9 10" key="1">
    <citation type="submission" date="2020-03" db="EMBL/GenBank/DDBJ databases">
        <title>Whole genome shotgun sequence of Phytohabitans rumicis NBRC 108638.</title>
        <authorList>
            <person name="Komaki H."/>
            <person name="Tamura T."/>
        </authorList>
    </citation>
    <scope>NUCLEOTIDE SEQUENCE [LARGE SCALE GENOMIC DNA]</scope>
    <source>
        <strain evidence="9 10">NBRC 108638</strain>
    </source>
</reference>
<feature type="transmembrane region" description="Helical" evidence="7">
    <location>
        <begin position="204"/>
        <end position="224"/>
    </location>
</feature>
<dbReference type="InterPro" id="IPR011701">
    <property type="entry name" value="MFS"/>
</dbReference>
<evidence type="ECO:0000256" key="5">
    <source>
        <dbReference type="ARBA" id="ARBA00023136"/>
    </source>
</evidence>
<comment type="caution">
    <text evidence="9">The sequence shown here is derived from an EMBL/GenBank/DDBJ whole genome shotgun (WGS) entry which is preliminary data.</text>
</comment>
<dbReference type="GO" id="GO:0005886">
    <property type="term" value="C:plasma membrane"/>
    <property type="evidence" value="ECO:0007669"/>
    <property type="project" value="UniProtKB-SubCell"/>
</dbReference>
<proteinExistence type="predicted"/>
<dbReference type="Proteomes" id="UP000482960">
    <property type="component" value="Unassembled WGS sequence"/>
</dbReference>
<keyword evidence="3 7" id="KW-0812">Transmembrane</keyword>
<dbReference type="InterPro" id="IPR020846">
    <property type="entry name" value="MFS_dom"/>
</dbReference>
<dbReference type="SUPFAM" id="SSF103473">
    <property type="entry name" value="MFS general substrate transporter"/>
    <property type="match status" value="1"/>
</dbReference>
<feature type="transmembrane region" description="Helical" evidence="7">
    <location>
        <begin position="230"/>
        <end position="249"/>
    </location>
</feature>
<feature type="transmembrane region" description="Helical" evidence="7">
    <location>
        <begin position="21"/>
        <end position="43"/>
    </location>
</feature>
<dbReference type="GO" id="GO:0022857">
    <property type="term" value="F:transmembrane transporter activity"/>
    <property type="evidence" value="ECO:0007669"/>
    <property type="project" value="InterPro"/>
</dbReference>
<evidence type="ECO:0000256" key="4">
    <source>
        <dbReference type="ARBA" id="ARBA00022989"/>
    </source>
</evidence>
<evidence type="ECO:0000256" key="7">
    <source>
        <dbReference type="SAM" id="Phobius"/>
    </source>
</evidence>
<evidence type="ECO:0000313" key="10">
    <source>
        <dbReference type="Proteomes" id="UP000482960"/>
    </source>
</evidence>
<feature type="transmembrane region" description="Helical" evidence="7">
    <location>
        <begin position="358"/>
        <end position="382"/>
    </location>
</feature>
<feature type="transmembrane region" description="Helical" evidence="7">
    <location>
        <begin position="301"/>
        <end position="319"/>
    </location>
</feature>
<gene>
    <name evidence="9" type="primary">tetB</name>
    <name evidence="9" type="ORF">Prum_067750</name>
</gene>
<feature type="transmembrane region" description="Helical" evidence="7">
    <location>
        <begin position="270"/>
        <end position="289"/>
    </location>
</feature>
<evidence type="ECO:0000256" key="1">
    <source>
        <dbReference type="ARBA" id="ARBA00004651"/>
    </source>
</evidence>
<keyword evidence="5 7" id="KW-0472">Membrane</keyword>
<organism evidence="9 10">
    <name type="scientific">Phytohabitans rumicis</name>
    <dbReference type="NCBI Taxonomy" id="1076125"/>
    <lineage>
        <taxon>Bacteria</taxon>
        <taxon>Bacillati</taxon>
        <taxon>Actinomycetota</taxon>
        <taxon>Actinomycetes</taxon>
        <taxon>Micromonosporales</taxon>
        <taxon>Micromonosporaceae</taxon>
    </lineage>
</organism>
<comment type="subcellular location">
    <subcellularLocation>
        <location evidence="1">Cell membrane</location>
        <topology evidence="1">Multi-pass membrane protein</topology>
    </subcellularLocation>
</comment>
<keyword evidence="4 7" id="KW-1133">Transmembrane helix</keyword>
<dbReference type="InterPro" id="IPR036259">
    <property type="entry name" value="MFS_trans_sf"/>
</dbReference>
<sequence>MTARQTPTREPTADRQNASRVGVRLGLLYGPAVFGVTAAAIALPTLITALEVDEAAASWVLSAYALALGIGTALFGRLLDAWGARQVLHLGALLLAAGAVLCLTTPSLAGLIIGRMILAAGSGAMTSTAVALAAASAPDTRARVLAGYGTVMSMFTSAATLAGAVATAASWRIATVLPALSLTAIPACLPAAASHPRTGTRVDIRGAGAVAVGVATLLLLGQSATLQLPAWLVAAFVLLLAATTVAVILRRDHPNAFIPREVFANKVFMSAIPVGCSVYAALFALMYAAPIVLTDTYHWDAFAVGASLLPGAVAAAILSRAGAHMAGHASAGRLLSGVAAALALCLATAGLMGGSPPLMIVAASLSFAAVSVAQVVLSAAVAAELSTDRRGGGVGLLLMTFFVGGSGGVAIVAALARRWGLDSALGIIALLPFAAAVLSWRHRPRTHAPPPRLGQEAAAASPAAVRPPKRAS</sequence>
<dbReference type="RefSeq" id="WP_173079832.1">
    <property type="nucleotide sequence ID" value="NZ_BAABJB010000049.1"/>
</dbReference>
<dbReference type="AlphaFoldDB" id="A0A6V8L794"/>
<feature type="transmembrane region" description="Helical" evidence="7">
    <location>
        <begin position="55"/>
        <end position="75"/>
    </location>
</feature>
<keyword evidence="2" id="KW-0813">Transport</keyword>
<evidence type="ECO:0000256" key="3">
    <source>
        <dbReference type="ARBA" id="ARBA00022692"/>
    </source>
</evidence>
<evidence type="ECO:0000313" key="9">
    <source>
        <dbReference type="EMBL" id="GFJ93133.1"/>
    </source>
</evidence>
<evidence type="ECO:0000256" key="6">
    <source>
        <dbReference type="SAM" id="MobiDB-lite"/>
    </source>
</evidence>